<keyword evidence="2 6" id="KW-0808">Transferase</keyword>
<dbReference type="Pfam" id="PF00294">
    <property type="entry name" value="PfkB"/>
    <property type="match status" value="1"/>
</dbReference>
<comment type="similarity">
    <text evidence="1">Belongs to the carbohydrate kinase PfkB family.</text>
</comment>
<dbReference type="STRING" id="301302.ERS852420_00236"/>
<dbReference type="InterPro" id="IPR002173">
    <property type="entry name" value="Carboh/pur_kinase_PfkB_CS"/>
</dbReference>
<feature type="domain" description="Carbohydrate kinase PfkB" evidence="4">
    <location>
        <begin position="16"/>
        <end position="281"/>
    </location>
</feature>
<reference evidence="5" key="1">
    <citation type="submission" date="2015-05" db="EMBL/GenBank/DDBJ databases">
        <authorList>
            <person name="Wang D.B."/>
            <person name="Wang M."/>
        </authorList>
    </citation>
    <scope>NUCLEOTIDE SEQUENCE [LARGE SCALE GENOMIC DNA]</scope>
    <source>
        <strain evidence="5">M72</strain>
    </source>
</reference>
<gene>
    <name evidence="6" type="primary">frlD</name>
    <name evidence="6" type="ORF">ERS852420_00236</name>
    <name evidence="7" type="ORF">GMD30_03410</name>
    <name evidence="5" type="ORF">M72_20551</name>
</gene>
<dbReference type="Gene3D" id="3.40.1190.20">
    <property type="match status" value="1"/>
</dbReference>
<dbReference type="SUPFAM" id="SSF53613">
    <property type="entry name" value="Ribokinase-like"/>
    <property type="match status" value="1"/>
</dbReference>
<evidence type="ECO:0000259" key="4">
    <source>
        <dbReference type="Pfam" id="PF00294"/>
    </source>
</evidence>
<evidence type="ECO:0000313" key="5">
    <source>
        <dbReference type="EMBL" id="CRL32493.1"/>
    </source>
</evidence>
<dbReference type="EMBL" id="WNAL01000005">
    <property type="protein sequence ID" value="MTR80771.1"/>
    <property type="molecule type" value="Genomic_DNA"/>
</dbReference>
<evidence type="ECO:0000313" key="6">
    <source>
        <dbReference type="EMBL" id="CUM72006.1"/>
    </source>
</evidence>
<dbReference type="Proteomes" id="UP000446657">
    <property type="component" value="Unassembled WGS sequence"/>
</dbReference>
<evidence type="ECO:0000313" key="8">
    <source>
        <dbReference type="Proteomes" id="UP000049979"/>
    </source>
</evidence>
<dbReference type="EC" id="2.7.1.-" evidence="6"/>
<dbReference type="CDD" id="cd01940">
    <property type="entry name" value="Fructoselysine_kinase_like"/>
    <property type="match status" value="1"/>
</dbReference>
<dbReference type="OrthoDB" id="9775849at2"/>
<evidence type="ECO:0000313" key="10">
    <source>
        <dbReference type="Proteomes" id="UP000446657"/>
    </source>
</evidence>
<dbReference type="Proteomes" id="UP000049979">
    <property type="component" value="Unassembled WGS sequence"/>
</dbReference>
<dbReference type="PROSITE" id="PS00584">
    <property type="entry name" value="PFKB_KINASES_2"/>
    <property type="match status" value="1"/>
</dbReference>
<dbReference type="GeneID" id="99748935"/>
<keyword evidence="8" id="KW-1185">Reference proteome</keyword>
<dbReference type="Proteomes" id="UP000095495">
    <property type="component" value="Unassembled WGS sequence"/>
</dbReference>
<evidence type="ECO:0000313" key="9">
    <source>
        <dbReference type="Proteomes" id="UP000095495"/>
    </source>
</evidence>
<dbReference type="InterPro" id="IPR029056">
    <property type="entry name" value="Ribokinase-like"/>
</dbReference>
<name>A0A0M6WA83_9FIRM</name>
<dbReference type="EMBL" id="CYXV01000001">
    <property type="protein sequence ID" value="CUM72006.1"/>
    <property type="molecule type" value="Genomic_DNA"/>
</dbReference>
<dbReference type="PANTHER" id="PTHR43085">
    <property type="entry name" value="HEXOKINASE FAMILY MEMBER"/>
    <property type="match status" value="1"/>
</dbReference>
<dbReference type="EMBL" id="CVRR01000004">
    <property type="protein sequence ID" value="CRL32493.1"/>
    <property type="molecule type" value="Genomic_DNA"/>
</dbReference>
<organism evidence="5 8">
    <name type="scientific">Roseburia faecis</name>
    <dbReference type="NCBI Taxonomy" id="301302"/>
    <lineage>
        <taxon>Bacteria</taxon>
        <taxon>Bacillati</taxon>
        <taxon>Bacillota</taxon>
        <taxon>Clostridia</taxon>
        <taxon>Lachnospirales</taxon>
        <taxon>Lachnospiraceae</taxon>
        <taxon>Roseburia</taxon>
    </lineage>
</organism>
<reference evidence="7 10" key="3">
    <citation type="journal article" date="2019" name="Nat. Med.">
        <title>A library of human gut bacterial isolates paired with longitudinal multiomics data enables mechanistic microbiome research.</title>
        <authorList>
            <person name="Poyet M."/>
            <person name="Groussin M."/>
            <person name="Gibbons S.M."/>
            <person name="Avila-Pacheco J."/>
            <person name="Jiang X."/>
            <person name="Kearney S.M."/>
            <person name="Perrotta A.R."/>
            <person name="Berdy B."/>
            <person name="Zhao S."/>
            <person name="Lieberman T.D."/>
            <person name="Swanson P.K."/>
            <person name="Smith M."/>
            <person name="Roesemann S."/>
            <person name="Alexander J.E."/>
            <person name="Rich S.A."/>
            <person name="Livny J."/>
            <person name="Vlamakis H."/>
            <person name="Clish C."/>
            <person name="Bullock K."/>
            <person name="Deik A."/>
            <person name="Scott J."/>
            <person name="Pierce K.A."/>
            <person name="Xavier R.J."/>
            <person name="Alm E.J."/>
        </authorList>
    </citation>
    <scope>NUCLEOTIDE SEQUENCE [LARGE SCALE GENOMIC DNA]</scope>
    <source>
        <strain evidence="7 10">BIOML-A1</strain>
    </source>
</reference>
<evidence type="ECO:0000256" key="3">
    <source>
        <dbReference type="ARBA" id="ARBA00022777"/>
    </source>
</evidence>
<accession>A0A0M6WA83</accession>
<evidence type="ECO:0000256" key="1">
    <source>
        <dbReference type="ARBA" id="ARBA00010688"/>
    </source>
</evidence>
<dbReference type="PANTHER" id="PTHR43085:SF41">
    <property type="entry name" value="FRUCTOSELYSINE 6-KINASE"/>
    <property type="match status" value="1"/>
</dbReference>
<evidence type="ECO:0000256" key="2">
    <source>
        <dbReference type="ARBA" id="ARBA00022679"/>
    </source>
</evidence>
<dbReference type="InterPro" id="IPR050306">
    <property type="entry name" value="PfkB_Carbo_kinase"/>
</dbReference>
<protein>
    <submittedName>
        <fullName evidence="6">Fructosamine kinase frlD</fullName>
        <ecNumber evidence="6">2.7.1.-</ecNumber>
    </submittedName>
    <submittedName>
        <fullName evidence="7">Fructoselysine 6-kinase</fullName>
    </submittedName>
</protein>
<sequence>MKEPKIIAIGDNVCDKYLSRGKMYPGGQCVNTCVYAKWNGVNSAYLGKYGNDEVAECVQETLKKLEIDDTHCRHFQGENGFALVTLKETDRVFLGSNKGGIAKDHAFDFNEEDMDYIQQYDLIYTNLNSYIEQDLSKLYQTKVPIAYDFSMRWTDEYLRDVCPYVTVAIMSCAHLSEDEREREMKKAQKYGVSVVLGTVGEEGSYVLYKDKFLYTKAVLAEDVIDTMGAGDSYFAAFLSDMLKNSPQHKILDGSDEQMYVKIQNAMKKASEFAAKMCAKEGAFGYGVPITGRTEI</sequence>
<dbReference type="GO" id="GO:0016301">
    <property type="term" value="F:kinase activity"/>
    <property type="evidence" value="ECO:0007669"/>
    <property type="project" value="UniProtKB-KW"/>
</dbReference>
<evidence type="ECO:0000313" key="7">
    <source>
        <dbReference type="EMBL" id="MTR80771.1"/>
    </source>
</evidence>
<reference evidence="8" key="2">
    <citation type="submission" date="2015-05" db="EMBL/GenBank/DDBJ databases">
        <authorList>
            <consortium name="Pathogen Informatics"/>
        </authorList>
    </citation>
    <scope>NUCLEOTIDE SEQUENCE [LARGE SCALE GENOMIC DNA]</scope>
    <source>
        <strain evidence="6 9">2789STDY5608863</strain>
        <strain evidence="8">M72</strain>
    </source>
</reference>
<proteinExistence type="inferred from homology"/>
<dbReference type="AlphaFoldDB" id="A0A0M6WA83"/>
<dbReference type="InterPro" id="IPR011611">
    <property type="entry name" value="PfkB_dom"/>
</dbReference>
<keyword evidence="3 6" id="KW-0418">Kinase</keyword>
<dbReference type="RefSeq" id="WP_055066840.1">
    <property type="nucleotide sequence ID" value="NZ_CP173697.1"/>
</dbReference>